<dbReference type="AlphaFoldDB" id="A0A242N7E0"/>
<dbReference type="EMBL" id="NBTY01000028">
    <property type="protein sequence ID" value="OTP79324.1"/>
    <property type="molecule type" value="Genomic_DNA"/>
</dbReference>
<evidence type="ECO:0000313" key="2">
    <source>
        <dbReference type="Proteomes" id="UP000194546"/>
    </source>
</evidence>
<organism evidence="1 2">
    <name type="scientific">Caballeronia sordidicola</name>
    <name type="common">Burkholderia sordidicola</name>
    <dbReference type="NCBI Taxonomy" id="196367"/>
    <lineage>
        <taxon>Bacteria</taxon>
        <taxon>Pseudomonadati</taxon>
        <taxon>Pseudomonadota</taxon>
        <taxon>Betaproteobacteria</taxon>
        <taxon>Burkholderiales</taxon>
        <taxon>Burkholderiaceae</taxon>
        <taxon>Caballeronia</taxon>
    </lineage>
</organism>
<protein>
    <submittedName>
        <fullName evidence="1">Uncharacterized protein</fullName>
    </submittedName>
</protein>
<evidence type="ECO:0000313" key="1">
    <source>
        <dbReference type="EMBL" id="OTP79324.1"/>
    </source>
</evidence>
<dbReference type="Proteomes" id="UP000194546">
    <property type="component" value="Unassembled WGS sequence"/>
</dbReference>
<gene>
    <name evidence="1" type="ORF">PAMC26510_05720</name>
</gene>
<proteinExistence type="predicted"/>
<name>A0A242N7E0_CABSO</name>
<sequence length="51" mass="5601">MVAQIGELLNHQSILQTANILNERSVPSGTGRQFRKDSCSSAARLLFEAEL</sequence>
<reference evidence="1 2" key="1">
    <citation type="submission" date="2017-03" db="EMBL/GenBank/DDBJ databases">
        <title>Genome analysis of strain PAMC 26510.</title>
        <authorList>
            <person name="Oh H.-M."/>
            <person name="Yang J.-A."/>
        </authorList>
    </citation>
    <scope>NUCLEOTIDE SEQUENCE [LARGE SCALE GENOMIC DNA]</scope>
    <source>
        <strain evidence="1 2">PAMC 26510</strain>
    </source>
</reference>
<comment type="caution">
    <text evidence="1">The sequence shown here is derived from an EMBL/GenBank/DDBJ whole genome shotgun (WGS) entry which is preliminary data.</text>
</comment>
<accession>A0A242N7E0</accession>